<evidence type="ECO:0000259" key="1">
    <source>
        <dbReference type="Pfam" id="PF01548"/>
    </source>
</evidence>
<dbReference type="Pfam" id="PF01548">
    <property type="entry name" value="DEDD_Tnp_IS110"/>
    <property type="match status" value="1"/>
</dbReference>
<feature type="domain" description="Transposase IS116/IS110/IS902 C-terminal" evidence="2">
    <location>
        <begin position="205"/>
        <end position="290"/>
    </location>
</feature>
<keyword evidence="4" id="KW-1185">Reference proteome</keyword>
<proteinExistence type="predicted"/>
<dbReference type="PANTHER" id="PTHR33055:SF3">
    <property type="entry name" value="PUTATIVE TRANSPOSASE FOR IS117-RELATED"/>
    <property type="match status" value="1"/>
</dbReference>
<dbReference type="RefSeq" id="WP_210226150.1">
    <property type="nucleotide sequence ID" value="NZ_CP072800.1"/>
</dbReference>
<evidence type="ECO:0000313" key="4">
    <source>
        <dbReference type="Proteomes" id="UP000672027"/>
    </source>
</evidence>
<name>A0ABX7X071_9GAMM</name>
<accession>A0ABX7X071</accession>
<gene>
    <name evidence="3" type="ORF">J8380_13680</name>
</gene>
<dbReference type="InterPro" id="IPR003346">
    <property type="entry name" value="Transposase_20"/>
</dbReference>
<dbReference type="NCBIfam" id="NF033542">
    <property type="entry name" value="transpos_IS110"/>
    <property type="match status" value="1"/>
</dbReference>
<dbReference type="Pfam" id="PF02371">
    <property type="entry name" value="Transposase_20"/>
    <property type="match status" value="1"/>
</dbReference>
<evidence type="ECO:0000313" key="3">
    <source>
        <dbReference type="EMBL" id="QTR49297.1"/>
    </source>
</evidence>
<sequence length="331" mass="36960">MVDDIFPHWRLPAYFQSCLNCPKYCDSNKRKFKSVANSPSGIAMLLDWATKQSILSTELHVVMEATGIYHEQAAITLHDAGVTVSIINPAHIKNFARGLGVQTKTDGVDSLILARYAALLKPRRWMPPPPEARILQGLLARREAIQQDLQREKNRQEKSVVANESTLIQQSIADSIAFLIEQLKKIQTQIDDHINGNPLLKHDLALLQSIPAIGEKSSTQLLAVMHLHTFNSAEQLSAYLGLVPIERQSGASLMGVPNYPKQDLQHIRAILYMAAVVATRYNPHVKALYERLLARGKTKMSALGAAMRKLVHLCFGVLKTQQKYQPSYQNA</sequence>
<protein>
    <submittedName>
        <fullName evidence="3">IS110 family transposase</fullName>
    </submittedName>
</protein>
<reference evidence="3 4" key="1">
    <citation type="submission" date="2021-04" db="EMBL/GenBank/DDBJ databases">
        <title>Genomics, taxonomy and metabolism of representatives of sulfur bacteria of the genus Thiothrix: Thiothrix fructosivorans QT, Thiothrix unzii A1T and three new species, Thiothrix subterranea sp. nov., Thiothrix litoralis sp. nov. and 'Candidatus Thiothrix anitrata' sp. nov.</title>
        <authorList>
            <person name="Ravin N.V."/>
            <person name="Smolyakov D."/>
            <person name="Rudenko T.S."/>
            <person name="Mardanov A.V."/>
            <person name="Beletsky A.V."/>
            <person name="Markov N.D."/>
            <person name="Fomenkov A.I."/>
            <person name="Roberts R.J."/>
            <person name="Karnachuk O.V."/>
            <person name="Novikov A."/>
            <person name="Grabovich M.Y."/>
        </authorList>
    </citation>
    <scope>NUCLEOTIDE SEQUENCE [LARGE SCALE GENOMIC DNA]</scope>
    <source>
        <strain evidence="3 4">A52</strain>
    </source>
</reference>
<dbReference type="InterPro" id="IPR047650">
    <property type="entry name" value="Transpos_IS110"/>
</dbReference>
<organism evidence="3 4">
    <name type="scientific">Candidatus Thiothrix anitrata</name>
    <dbReference type="NCBI Taxonomy" id="2823902"/>
    <lineage>
        <taxon>Bacteria</taxon>
        <taxon>Pseudomonadati</taxon>
        <taxon>Pseudomonadota</taxon>
        <taxon>Gammaproteobacteria</taxon>
        <taxon>Thiotrichales</taxon>
        <taxon>Thiotrichaceae</taxon>
        <taxon>Thiothrix</taxon>
    </lineage>
</organism>
<dbReference type="EMBL" id="CP072800">
    <property type="protein sequence ID" value="QTR49297.1"/>
    <property type="molecule type" value="Genomic_DNA"/>
</dbReference>
<evidence type="ECO:0000259" key="2">
    <source>
        <dbReference type="Pfam" id="PF02371"/>
    </source>
</evidence>
<feature type="domain" description="Transposase IS110-like N-terminal" evidence="1">
    <location>
        <begin position="33"/>
        <end position="157"/>
    </location>
</feature>
<dbReference type="InterPro" id="IPR002525">
    <property type="entry name" value="Transp_IS110-like_N"/>
</dbReference>
<dbReference type="PANTHER" id="PTHR33055">
    <property type="entry name" value="TRANSPOSASE FOR INSERTION SEQUENCE ELEMENT IS1111A"/>
    <property type="match status" value="1"/>
</dbReference>
<dbReference type="Proteomes" id="UP000672027">
    <property type="component" value="Chromosome"/>
</dbReference>